<organism evidence="2 3">
    <name type="scientific">Polarella glacialis</name>
    <name type="common">Dinoflagellate</name>
    <dbReference type="NCBI Taxonomy" id="89957"/>
    <lineage>
        <taxon>Eukaryota</taxon>
        <taxon>Sar</taxon>
        <taxon>Alveolata</taxon>
        <taxon>Dinophyceae</taxon>
        <taxon>Suessiales</taxon>
        <taxon>Suessiaceae</taxon>
        <taxon>Polarella</taxon>
    </lineage>
</organism>
<dbReference type="PANTHER" id="PTHR42912">
    <property type="entry name" value="METHYLTRANSFERASE"/>
    <property type="match status" value="1"/>
</dbReference>
<feature type="domain" description="Methyltransferase type 11" evidence="1">
    <location>
        <begin position="86"/>
        <end position="182"/>
    </location>
</feature>
<dbReference type="CDD" id="cd02440">
    <property type="entry name" value="AdoMet_MTases"/>
    <property type="match status" value="1"/>
</dbReference>
<dbReference type="EMBL" id="CAJNNV010027811">
    <property type="protein sequence ID" value="CAE8621757.1"/>
    <property type="molecule type" value="Genomic_DNA"/>
</dbReference>
<protein>
    <recommendedName>
        <fullName evidence="1">Methyltransferase type 11 domain-containing protein</fullName>
    </recommendedName>
</protein>
<dbReference type="OrthoDB" id="416496at2759"/>
<dbReference type="Proteomes" id="UP000654075">
    <property type="component" value="Unassembled WGS sequence"/>
</dbReference>
<comment type="caution">
    <text evidence="2">The sequence shown here is derived from an EMBL/GenBank/DDBJ whole genome shotgun (WGS) entry which is preliminary data.</text>
</comment>
<dbReference type="AlphaFoldDB" id="A0A813GA35"/>
<evidence type="ECO:0000313" key="3">
    <source>
        <dbReference type="Proteomes" id="UP000654075"/>
    </source>
</evidence>
<evidence type="ECO:0000259" key="1">
    <source>
        <dbReference type="Pfam" id="PF08241"/>
    </source>
</evidence>
<feature type="non-terminal residue" evidence="2">
    <location>
        <position position="253"/>
    </location>
</feature>
<reference evidence="2" key="1">
    <citation type="submission" date="2021-02" db="EMBL/GenBank/DDBJ databases">
        <authorList>
            <person name="Dougan E. K."/>
            <person name="Rhodes N."/>
            <person name="Thang M."/>
            <person name="Chan C."/>
        </authorList>
    </citation>
    <scope>NUCLEOTIDE SEQUENCE</scope>
</reference>
<dbReference type="InterPro" id="IPR050508">
    <property type="entry name" value="Methyltransf_Superfamily"/>
</dbReference>
<dbReference type="GO" id="GO:0008757">
    <property type="term" value="F:S-adenosylmethionine-dependent methyltransferase activity"/>
    <property type="evidence" value="ECO:0007669"/>
    <property type="project" value="InterPro"/>
</dbReference>
<accession>A0A813GA35</accession>
<keyword evidence="3" id="KW-1185">Reference proteome</keyword>
<dbReference type="InterPro" id="IPR013216">
    <property type="entry name" value="Methyltransf_11"/>
</dbReference>
<evidence type="ECO:0000313" key="2">
    <source>
        <dbReference type="EMBL" id="CAE8621757.1"/>
    </source>
</evidence>
<dbReference type="OMA" id="EKLMRMG"/>
<dbReference type="PANTHER" id="PTHR42912:SF80">
    <property type="entry name" value="METHYLTRANSFERASE DOMAIN-CONTAINING PROTEIN"/>
    <property type="match status" value="1"/>
</dbReference>
<dbReference type="SUPFAM" id="SSF53335">
    <property type="entry name" value="S-adenosyl-L-methionine-dependent methyltransferases"/>
    <property type="match status" value="1"/>
</dbReference>
<dbReference type="Gene3D" id="3.40.50.150">
    <property type="entry name" value="Vaccinia Virus protein VP39"/>
    <property type="match status" value="1"/>
</dbReference>
<dbReference type="InterPro" id="IPR029063">
    <property type="entry name" value="SAM-dependent_MTases_sf"/>
</dbReference>
<sequence>AMAVTYARGVGYALGAAGVSCGGAYVVTKLLINPPEPRPCPSEKQRQETFDGLAKKWDATVRSDEFFAGIGRARRRMIQRATGEVLEVAVGSGRNFGYYNAGKVTGVTAIDFSRSMLEVADQKRKDLEPIPLRLKLCSSQKMDFKDSSFDTVVDTFGVCSFEAPLEALREMRRVVKDDGQVLLLEHGASHWELFQGLLNRGAQKHVEKFGCYPNRDIAGLVKEAGLYILMDERAHFGTTYTLVCKKHPIVEDE</sequence>
<name>A0A813GA35_POLGL</name>
<dbReference type="Pfam" id="PF08241">
    <property type="entry name" value="Methyltransf_11"/>
    <property type="match status" value="1"/>
</dbReference>
<gene>
    <name evidence="2" type="ORF">PGLA1383_LOCUS39276</name>
</gene>
<proteinExistence type="predicted"/>